<dbReference type="PANTHER" id="PTHR43685:SF3">
    <property type="entry name" value="SLR2126 PROTEIN"/>
    <property type="match status" value="1"/>
</dbReference>
<gene>
    <name evidence="2" type="ORF">J2S64_001195</name>
</gene>
<accession>A0ABU2BFU5</accession>
<evidence type="ECO:0000313" key="2">
    <source>
        <dbReference type="EMBL" id="MDR7357504.1"/>
    </source>
</evidence>
<dbReference type="PANTHER" id="PTHR43685">
    <property type="entry name" value="GLYCOSYLTRANSFERASE"/>
    <property type="match status" value="1"/>
</dbReference>
<sequence length="319" mass="34995">MKRLVSVVICAFTESRWNDLVRARASLACQSMEPAEVIIVIDYNPRLLERAREQFSDAVVVANTEAKGLSGARNSGVARASGEIVLFLDDDAVADTQWVRYMTEPFIHSDVVGVGGMALPKWDAGQPPSWFPEEFLWVVGCSYVGLPADGDYIRNPIGSSMGFRRASIVDSGGFSSGLGRIGAKPVGGEETELSMRMRQHSANHRVVLCRKAVVNHRVTLERHRLAYFMRRCYWEGVSKSVIVRRQSARINEHAERLHTEKSYVLTVLPAGVSQGIGTALRNRSLRPLGMSLAIVGGLLATCVGYARGSLVPEPVRNVA</sequence>
<dbReference type="InterPro" id="IPR050834">
    <property type="entry name" value="Glycosyltransf_2"/>
</dbReference>
<dbReference type="InterPro" id="IPR029044">
    <property type="entry name" value="Nucleotide-diphossugar_trans"/>
</dbReference>
<organism evidence="2 3">
    <name type="scientific">Paeniglutamicibacter sulfureus</name>
    <dbReference type="NCBI Taxonomy" id="43666"/>
    <lineage>
        <taxon>Bacteria</taxon>
        <taxon>Bacillati</taxon>
        <taxon>Actinomycetota</taxon>
        <taxon>Actinomycetes</taxon>
        <taxon>Micrococcales</taxon>
        <taxon>Micrococcaceae</taxon>
        <taxon>Paeniglutamicibacter</taxon>
    </lineage>
</organism>
<dbReference type="RefSeq" id="WP_310288999.1">
    <property type="nucleotide sequence ID" value="NZ_BAAAWO010000001.1"/>
</dbReference>
<proteinExistence type="predicted"/>
<dbReference type="InterPro" id="IPR001173">
    <property type="entry name" value="Glyco_trans_2-like"/>
</dbReference>
<dbReference type="Proteomes" id="UP001183817">
    <property type="component" value="Unassembled WGS sequence"/>
</dbReference>
<dbReference type="EMBL" id="JAVDYI010000001">
    <property type="protein sequence ID" value="MDR7357504.1"/>
    <property type="molecule type" value="Genomic_DNA"/>
</dbReference>
<protein>
    <submittedName>
        <fullName evidence="2">Glycosyltransferase involved in cell wall biosynthesis</fullName>
    </submittedName>
</protein>
<keyword evidence="3" id="KW-1185">Reference proteome</keyword>
<comment type="caution">
    <text evidence="2">The sequence shown here is derived from an EMBL/GenBank/DDBJ whole genome shotgun (WGS) entry which is preliminary data.</text>
</comment>
<reference evidence="2 3" key="1">
    <citation type="submission" date="2023-07" db="EMBL/GenBank/DDBJ databases">
        <title>Sequencing the genomes of 1000 actinobacteria strains.</title>
        <authorList>
            <person name="Klenk H.-P."/>
        </authorList>
    </citation>
    <scope>NUCLEOTIDE SEQUENCE [LARGE SCALE GENOMIC DNA]</scope>
    <source>
        <strain evidence="2 3">DSM 20167</strain>
    </source>
</reference>
<dbReference type="SUPFAM" id="SSF53448">
    <property type="entry name" value="Nucleotide-diphospho-sugar transferases"/>
    <property type="match status" value="1"/>
</dbReference>
<name>A0ABU2BFU5_9MICC</name>
<dbReference type="Pfam" id="PF00535">
    <property type="entry name" value="Glycos_transf_2"/>
    <property type="match status" value="1"/>
</dbReference>
<dbReference type="CDD" id="cd00761">
    <property type="entry name" value="Glyco_tranf_GTA_type"/>
    <property type="match status" value="1"/>
</dbReference>
<feature type="domain" description="Glycosyltransferase 2-like" evidence="1">
    <location>
        <begin position="6"/>
        <end position="166"/>
    </location>
</feature>
<dbReference type="Gene3D" id="3.90.550.10">
    <property type="entry name" value="Spore Coat Polysaccharide Biosynthesis Protein SpsA, Chain A"/>
    <property type="match status" value="1"/>
</dbReference>
<evidence type="ECO:0000313" key="3">
    <source>
        <dbReference type="Proteomes" id="UP001183817"/>
    </source>
</evidence>
<evidence type="ECO:0000259" key="1">
    <source>
        <dbReference type="Pfam" id="PF00535"/>
    </source>
</evidence>